<dbReference type="PANTHER" id="PTHR46580">
    <property type="entry name" value="SENSOR KINASE-RELATED"/>
    <property type="match status" value="1"/>
</dbReference>
<protein>
    <submittedName>
        <fullName evidence="3">Integrin-like repeat protein</fullName>
    </submittedName>
</protein>
<dbReference type="Gene3D" id="2.130.10.130">
    <property type="entry name" value="Integrin alpha, N-terminal"/>
    <property type="match status" value="1"/>
</dbReference>
<dbReference type="AlphaFoldDB" id="A8ZRQ5"/>
<dbReference type="InterPro" id="IPR028994">
    <property type="entry name" value="Integrin_alpha_N"/>
</dbReference>
<dbReference type="SUPFAM" id="SSF69318">
    <property type="entry name" value="Integrin alpha N-terminal domain"/>
    <property type="match status" value="1"/>
</dbReference>
<dbReference type="HOGENOM" id="CLU_034452_0_0_7"/>
<feature type="signal peptide" evidence="2">
    <location>
        <begin position="1"/>
        <end position="27"/>
    </location>
</feature>
<proteinExistence type="predicted"/>
<sequence>MMRIFVCRILFLAVFLLPGLSGGAAHARVASLAITPFAINAETDLSYLSRGAAEMLASRIAAQSDVSVMDMALVADAAARAPQPLTRAGAVALGRQLNADYVLFGSITVLGGPVSMDVNVIPVAEGSGPPAAFYKQADSIAGVIPAVGALAGEIRTTVFAAAPLGDSTVTTPSAAAPTETGPPAPVPVAVPAGAPAGAVMAARAPAPAGERTTDAGSSAFVVSGQPGQEQDFWKSQDFEAEIRGLALADVSGDGKTETVLLTDRLLTVRRLEQGRFYKLAEHRLAGYENPLAVDAVDTDNNGQAEIFVTCINKTTGALASFVLELSDRTLTTVAQKQAWYFRSMGDGAIYGQKKGLGMADIFLPGIFRLARQGGQYTAQAPLETPAGERFSLFNLAMGDLTNAGTPQVIAYDDNDHLRIYDKEGQMVWKSENPFGGSETYITTKEDSDNEIGQRFYLAQRIWVGDIDGDGRTEVITVANNAVSGRLFDRFRHYSGAQFVCLGWDGLGLAEKWHTRQVSGYASDFSLADFDNDGKPELVSAIVSSRGAVVTKPRSSVISYDLEGAQ</sequence>
<dbReference type="InterPro" id="IPR013517">
    <property type="entry name" value="FG-GAP"/>
</dbReference>
<dbReference type="KEGG" id="dol:Dole_0012"/>
<dbReference type="Proteomes" id="UP000008561">
    <property type="component" value="Chromosome"/>
</dbReference>
<evidence type="ECO:0000313" key="4">
    <source>
        <dbReference type="Proteomes" id="UP000008561"/>
    </source>
</evidence>
<accession>A8ZRQ5</accession>
<keyword evidence="3" id="KW-0401">Integrin</keyword>
<dbReference type="RefSeq" id="WP_012173441.1">
    <property type="nucleotide sequence ID" value="NC_009943.1"/>
</dbReference>
<keyword evidence="4" id="KW-1185">Reference proteome</keyword>
<dbReference type="eggNOG" id="COG5616">
    <property type="taxonomic scope" value="Bacteria"/>
</dbReference>
<feature type="chain" id="PRO_5002731710" evidence="2">
    <location>
        <begin position="28"/>
        <end position="565"/>
    </location>
</feature>
<dbReference type="EMBL" id="CP000859">
    <property type="protein sequence ID" value="ABW65822.1"/>
    <property type="molecule type" value="Genomic_DNA"/>
</dbReference>
<dbReference type="Pfam" id="PF13517">
    <property type="entry name" value="FG-GAP_3"/>
    <property type="match status" value="1"/>
</dbReference>
<evidence type="ECO:0000256" key="1">
    <source>
        <dbReference type="ARBA" id="ARBA00022729"/>
    </source>
</evidence>
<organism evidence="3 4">
    <name type="scientific">Desulfosudis oleivorans (strain DSM 6200 / JCM 39069 / Hxd3)</name>
    <name type="common">Desulfococcus oleovorans</name>
    <dbReference type="NCBI Taxonomy" id="96561"/>
    <lineage>
        <taxon>Bacteria</taxon>
        <taxon>Pseudomonadati</taxon>
        <taxon>Thermodesulfobacteriota</taxon>
        <taxon>Desulfobacteria</taxon>
        <taxon>Desulfobacterales</taxon>
        <taxon>Desulfosudaceae</taxon>
        <taxon>Desulfosudis</taxon>
    </lineage>
</organism>
<dbReference type="GO" id="GO:0007229">
    <property type="term" value="P:integrin-mediated signaling pathway"/>
    <property type="evidence" value="ECO:0007669"/>
    <property type="project" value="UniProtKB-KW"/>
</dbReference>
<keyword evidence="1 2" id="KW-0732">Signal</keyword>
<gene>
    <name evidence="3" type="ordered locus">Dole_0012</name>
</gene>
<reference evidence="3 4" key="1">
    <citation type="submission" date="2007-10" db="EMBL/GenBank/DDBJ databases">
        <title>Complete sequence of Desulfococcus oleovorans Hxd3.</title>
        <authorList>
            <consortium name="US DOE Joint Genome Institute"/>
            <person name="Copeland A."/>
            <person name="Lucas S."/>
            <person name="Lapidus A."/>
            <person name="Barry K."/>
            <person name="Glavina del Rio T."/>
            <person name="Dalin E."/>
            <person name="Tice H."/>
            <person name="Pitluck S."/>
            <person name="Kiss H."/>
            <person name="Brettin T."/>
            <person name="Bruce D."/>
            <person name="Detter J.C."/>
            <person name="Han C."/>
            <person name="Schmutz J."/>
            <person name="Larimer F."/>
            <person name="Land M."/>
            <person name="Hauser L."/>
            <person name="Kyrpides N."/>
            <person name="Kim E."/>
            <person name="Wawrik B."/>
            <person name="Richardson P."/>
        </authorList>
    </citation>
    <scope>NUCLEOTIDE SEQUENCE [LARGE SCALE GENOMIC DNA]</scope>
    <source>
        <strain evidence="4">DSM 6200 / JCM 39069 / Hxd3</strain>
    </source>
</reference>
<evidence type="ECO:0000256" key="2">
    <source>
        <dbReference type="SAM" id="SignalP"/>
    </source>
</evidence>
<dbReference type="OrthoDB" id="5422153at2"/>
<name>A8ZRQ5_DESOH</name>
<dbReference type="STRING" id="96561.Dole_0012"/>
<evidence type="ECO:0000313" key="3">
    <source>
        <dbReference type="EMBL" id="ABW65822.1"/>
    </source>
</evidence>